<dbReference type="AlphaFoldDB" id="A0A1I5WK82"/>
<accession>A0A1I5WK82</accession>
<feature type="compositionally biased region" description="Polar residues" evidence="1">
    <location>
        <begin position="316"/>
        <end position="327"/>
    </location>
</feature>
<proteinExistence type="predicted"/>
<feature type="compositionally biased region" description="Low complexity" evidence="1">
    <location>
        <begin position="328"/>
        <end position="349"/>
    </location>
</feature>
<dbReference type="InterPro" id="IPR046535">
    <property type="entry name" value="DUF6600"/>
</dbReference>
<dbReference type="STRING" id="1465490.SAMN05444277_106251"/>
<evidence type="ECO:0000256" key="2">
    <source>
        <dbReference type="SAM" id="SignalP"/>
    </source>
</evidence>
<dbReference type="RefSeq" id="WP_090658660.1">
    <property type="nucleotide sequence ID" value="NZ_FOXQ01000006.1"/>
</dbReference>
<feature type="compositionally biased region" description="Basic and acidic residues" evidence="1">
    <location>
        <begin position="350"/>
        <end position="369"/>
    </location>
</feature>
<evidence type="ECO:0008006" key="5">
    <source>
        <dbReference type="Google" id="ProtNLM"/>
    </source>
</evidence>
<evidence type="ECO:0000313" key="4">
    <source>
        <dbReference type="Proteomes" id="UP000199031"/>
    </source>
</evidence>
<dbReference type="Pfam" id="PF20245">
    <property type="entry name" value="DUF6600"/>
    <property type="match status" value="1"/>
</dbReference>
<feature type="region of interest" description="Disordered" evidence="1">
    <location>
        <begin position="294"/>
        <end position="369"/>
    </location>
</feature>
<reference evidence="3 4" key="1">
    <citation type="submission" date="2016-10" db="EMBL/GenBank/DDBJ databases">
        <authorList>
            <person name="de Groot N.N."/>
        </authorList>
    </citation>
    <scope>NUCLEOTIDE SEQUENCE [LARGE SCALE GENOMIC DNA]</scope>
    <source>
        <strain evidence="3 4">DSM 28286</strain>
    </source>
</reference>
<dbReference type="EMBL" id="FOXQ01000006">
    <property type="protein sequence ID" value="SFQ20204.1"/>
    <property type="molecule type" value="Genomic_DNA"/>
</dbReference>
<gene>
    <name evidence="3" type="ORF">SAMN05444277_106251</name>
</gene>
<dbReference type="OrthoDB" id="5485224at2"/>
<keyword evidence="2" id="KW-0732">Signal</keyword>
<sequence>MKKLFKIYLLAVLVGAASVHANEAQSQAANVSFSVFYNSLKPYGRWMNNSTYGQVWISNDRNFVPYSTGGHWAYTDYGWTWVSDYDWGWAPFHYGRWNYNTNYGWYWVPGYEWAPAWVAWRGGGDYYGWAPLSPGLSVTVNFNTIPANWWVFAPHRYITSRAISRYYVPRNRNVTIIKNTTVVNNVTVKNNVHYVAGPRRQDVERVNRTKVKTYTVSNSSKPGKTVVNNNTVNVYRPAINNSKTVVVNKNSNNKTTVNKNKNAVTVNKRTDKVTVNKQTAAKANSETTINKNNKKAAVKKQPVNKTNKKEAVKKPQSLNKKPANSQLKNQVVKKNQQKAKPAVKPQQKQKNNDVAKRKPQRNDNNDKKR</sequence>
<evidence type="ECO:0000313" key="3">
    <source>
        <dbReference type="EMBL" id="SFQ20204.1"/>
    </source>
</evidence>
<feature type="signal peptide" evidence="2">
    <location>
        <begin position="1"/>
        <end position="21"/>
    </location>
</feature>
<organism evidence="3 4">
    <name type="scientific">Parafilimonas terrae</name>
    <dbReference type="NCBI Taxonomy" id="1465490"/>
    <lineage>
        <taxon>Bacteria</taxon>
        <taxon>Pseudomonadati</taxon>
        <taxon>Bacteroidota</taxon>
        <taxon>Chitinophagia</taxon>
        <taxon>Chitinophagales</taxon>
        <taxon>Chitinophagaceae</taxon>
        <taxon>Parafilimonas</taxon>
    </lineage>
</organism>
<name>A0A1I5WK82_9BACT</name>
<protein>
    <recommendedName>
        <fullName evidence="5">YXWGXW repeat-containing protein</fullName>
    </recommendedName>
</protein>
<keyword evidence="4" id="KW-1185">Reference proteome</keyword>
<feature type="chain" id="PRO_5011716865" description="YXWGXW repeat-containing protein" evidence="2">
    <location>
        <begin position="22"/>
        <end position="369"/>
    </location>
</feature>
<evidence type="ECO:0000256" key="1">
    <source>
        <dbReference type="SAM" id="MobiDB-lite"/>
    </source>
</evidence>
<dbReference type="Proteomes" id="UP000199031">
    <property type="component" value="Unassembled WGS sequence"/>
</dbReference>